<dbReference type="EMBL" id="AXCW01000159">
    <property type="protein sequence ID" value="EYR62859.1"/>
    <property type="molecule type" value="Genomic_DNA"/>
</dbReference>
<feature type="region of interest" description="Disordered" evidence="2">
    <location>
        <begin position="530"/>
        <end position="554"/>
    </location>
</feature>
<dbReference type="SUPFAM" id="SSF49503">
    <property type="entry name" value="Cupredoxins"/>
    <property type="match status" value="3"/>
</dbReference>
<evidence type="ECO:0000313" key="6">
    <source>
        <dbReference type="Proteomes" id="UP000019753"/>
    </source>
</evidence>
<feature type="compositionally biased region" description="Low complexity" evidence="2">
    <location>
        <begin position="531"/>
        <end position="540"/>
    </location>
</feature>
<dbReference type="GO" id="GO:0005507">
    <property type="term" value="F:copper ion binding"/>
    <property type="evidence" value="ECO:0007669"/>
    <property type="project" value="InterPro"/>
</dbReference>
<evidence type="ECO:0000256" key="1">
    <source>
        <dbReference type="ARBA" id="ARBA00010609"/>
    </source>
</evidence>
<dbReference type="PANTHER" id="PTHR48267">
    <property type="entry name" value="CUPREDOXIN SUPERFAMILY PROTEIN"/>
    <property type="match status" value="1"/>
</dbReference>
<dbReference type="Gene3D" id="2.60.40.420">
    <property type="entry name" value="Cupredoxins - blue copper proteins"/>
    <property type="match status" value="3"/>
</dbReference>
<dbReference type="InterPro" id="IPR011707">
    <property type="entry name" value="Cu-oxidase-like_N"/>
</dbReference>
<dbReference type="Pfam" id="PF07732">
    <property type="entry name" value="Cu-oxidase_3"/>
    <property type="match status" value="1"/>
</dbReference>
<name>A0A021VNX5_9CELL</name>
<dbReference type="OrthoDB" id="345021at2"/>
<comment type="similarity">
    <text evidence="1">Belongs to the multicopper oxidase family.</text>
</comment>
<gene>
    <name evidence="5" type="ORF">N866_04795</name>
</gene>
<dbReference type="Proteomes" id="UP000019753">
    <property type="component" value="Unassembled WGS sequence"/>
</dbReference>
<organism evidence="5 6">
    <name type="scientific">Actinotalea ferrariae CF5-4</name>
    <dbReference type="NCBI Taxonomy" id="948458"/>
    <lineage>
        <taxon>Bacteria</taxon>
        <taxon>Bacillati</taxon>
        <taxon>Actinomycetota</taxon>
        <taxon>Actinomycetes</taxon>
        <taxon>Micrococcales</taxon>
        <taxon>Cellulomonadaceae</taxon>
        <taxon>Actinotalea</taxon>
    </lineage>
</organism>
<dbReference type="InterPro" id="IPR011706">
    <property type="entry name" value="Cu-oxidase_C"/>
</dbReference>
<evidence type="ECO:0000259" key="4">
    <source>
        <dbReference type="Pfam" id="PF07732"/>
    </source>
</evidence>
<dbReference type="InterPro" id="IPR008972">
    <property type="entry name" value="Cupredoxin"/>
</dbReference>
<evidence type="ECO:0000256" key="2">
    <source>
        <dbReference type="SAM" id="MobiDB-lite"/>
    </source>
</evidence>
<evidence type="ECO:0000313" key="5">
    <source>
        <dbReference type="EMBL" id="EYR62859.1"/>
    </source>
</evidence>
<dbReference type="RefSeq" id="WP_034227049.1">
    <property type="nucleotide sequence ID" value="NZ_AXCW01000159.1"/>
</dbReference>
<proteinExistence type="inferred from homology"/>
<feature type="domain" description="Plastocyanin-like" evidence="4">
    <location>
        <begin position="77"/>
        <end position="197"/>
    </location>
</feature>
<dbReference type="InterPro" id="IPR045087">
    <property type="entry name" value="Cu-oxidase_fam"/>
</dbReference>
<keyword evidence="6" id="KW-1185">Reference proteome</keyword>
<dbReference type="AlphaFoldDB" id="A0A021VNX5"/>
<accession>A0A021VNX5</accession>
<evidence type="ECO:0000259" key="3">
    <source>
        <dbReference type="Pfam" id="PF07731"/>
    </source>
</evidence>
<feature type="domain" description="Plastocyanin-like" evidence="3">
    <location>
        <begin position="406"/>
        <end position="517"/>
    </location>
</feature>
<dbReference type="GO" id="GO:0016491">
    <property type="term" value="F:oxidoreductase activity"/>
    <property type="evidence" value="ECO:0007669"/>
    <property type="project" value="InterPro"/>
</dbReference>
<dbReference type="Pfam" id="PF07731">
    <property type="entry name" value="Cu-oxidase_2"/>
    <property type="match status" value="1"/>
</dbReference>
<reference evidence="5 6" key="1">
    <citation type="submission" date="2014-01" db="EMBL/GenBank/DDBJ databases">
        <title>Actinotalea ferrariae CF5-4.</title>
        <authorList>
            <person name="Chen F."/>
            <person name="Li Y."/>
            <person name="Wang G."/>
        </authorList>
    </citation>
    <scope>NUCLEOTIDE SEQUENCE [LARGE SCALE GENOMIC DNA]</scope>
    <source>
        <strain evidence="5 6">CF5-4</strain>
    </source>
</reference>
<comment type="caution">
    <text evidence="5">The sequence shown here is derived from an EMBL/GenBank/DDBJ whole genome shotgun (WGS) entry which is preliminary data.</text>
</comment>
<sequence>MERRDVLKLGALGILGVGALATPLGERAMSKSASYLSARDFPRPYGQPFRRPAVLRPYERTVDEAGPLVKYSVTAQQAAAAVLTRLSTPVWTYNGVLPSPTIRVADGERVSLRVRNALPATHPQFGHPFAMATHLHGNASLPQYDGYASDLSLPGQVKEYRYSCVQGARTMWYHDHAAHTTAQNVYSGLVGQFHVRDAWDEAQLPQGEFDVPLLLSDAMFAADGSLAYDDDDHSGLYGDVVLVNGVPWPVMRVKRRVYRFRVVAGSISRSWRLSLSTREAMTIVATDAGMLRVPQPVGSFRQGSGERYEILVDFRRYAPGTAVDLLNASNKNNVNYDHTNKVMRFLVTDEAFDGANNAVPTALDVHPHADAVMALTPQMARRTTRMRLKHDDITNAWSINDHTWADVVSSGYQRVIADPDVDDVEIWEVENSSGGWFHPVHIHLVDFAVLWRNSTRDRRPFAWERGPKDTVYVGEGETVRLLMRFSVPEGSPGGRYMIHCHNLPHEDHDMMAQFRVGKVPFDADPNHPVLAAPAAWDGGPPDSPTYEPGFPVGA</sequence>
<protein>
    <submittedName>
        <fullName evidence="5">Bilirubin oxidase</fullName>
    </submittedName>
</protein>
<dbReference type="PANTHER" id="PTHR48267:SF1">
    <property type="entry name" value="BILIRUBIN OXIDASE"/>
    <property type="match status" value="1"/>
</dbReference>